<dbReference type="NCBIfam" id="TIGR02999">
    <property type="entry name" value="Sig-70_X6"/>
    <property type="match status" value="1"/>
</dbReference>
<dbReference type="InterPro" id="IPR013324">
    <property type="entry name" value="RNA_pol_sigma_r3/r4-like"/>
</dbReference>
<evidence type="ECO:0000259" key="4">
    <source>
        <dbReference type="Pfam" id="PF07638"/>
    </source>
</evidence>
<dbReference type="EMBL" id="JAGQHS010000156">
    <property type="protein sequence ID" value="MCA9758270.1"/>
    <property type="molecule type" value="Genomic_DNA"/>
</dbReference>
<evidence type="ECO:0000256" key="1">
    <source>
        <dbReference type="ARBA" id="ARBA00023015"/>
    </source>
</evidence>
<organism evidence="5 6">
    <name type="scientific">Eiseniibacteriota bacterium</name>
    <dbReference type="NCBI Taxonomy" id="2212470"/>
    <lineage>
        <taxon>Bacteria</taxon>
        <taxon>Candidatus Eiseniibacteriota</taxon>
    </lineage>
</organism>
<comment type="caution">
    <text evidence="5">The sequence shown here is derived from an EMBL/GenBank/DDBJ whole genome shotgun (WGS) entry which is preliminary data.</text>
</comment>
<evidence type="ECO:0000313" key="5">
    <source>
        <dbReference type="EMBL" id="MCA9758270.1"/>
    </source>
</evidence>
<dbReference type="InterPro" id="IPR036388">
    <property type="entry name" value="WH-like_DNA-bd_sf"/>
</dbReference>
<name>A0A956SF46_UNCEI</name>
<keyword evidence="2" id="KW-0731">Sigma factor</keyword>
<evidence type="ECO:0000256" key="2">
    <source>
        <dbReference type="ARBA" id="ARBA00023082"/>
    </source>
</evidence>
<dbReference type="AlphaFoldDB" id="A0A956SF46"/>
<feature type="domain" description="RNA polymerase sigma-70 ECF-like HTH" evidence="4">
    <location>
        <begin position="6"/>
        <end position="189"/>
    </location>
</feature>
<dbReference type="SUPFAM" id="SSF88659">
    <property type="entry name" value="Sigma3 and sigma4 domains of RNA polymerase sigma factors"/>
    <property type="match status" value="1"/>
</dbReference>
<dbReference type="InterPro" id="IPR011517">
    <property type="entry name" value="RNA_pol_sigma70_ECF-like"/>
</dbReference>
<dbReference type="Gene3D" id="1.10.10.10">
    <property type="entry name" value="Winged helix-like DNA-binding domain superfamily/Winged helix DNA-binding domain"/>
    <property type="match status" value="1"/>
</dbReference>
<dbReference type="InterPro" id="IPR039425">
    <property type="entry name" value="RNA_pol_sigma-70-like"/>
</dbReference>
<evidence type="ECO:0000256" key="3">
    <source>
        <dbReference type="ARBA" id="ARBA00023163"/>
    </source>
</evidence>
<keyword evidence="3" id="KW-0804">Transcription</keyword>
<proteinExistence type="predicted"/>
<accession>A0A956SF46</accession>
<dbReference type="InterPro" id="IPR014284">
    <property type="entry name" value="RNA_pol_sigma-70_dom"/>
</dbReference>
<keyword evidence="1" id="KW-0805">Transcription regulation</keyword>
<dbReference type="GO" id="GO:0006352">
    <property type="term" value="P:DNA-templated transcription initiation"/>
    <property type="evidence" value="ECO:0007669"/>
    <property type="project" value="InterPro"/>
</dbReference>
<dbReference type="PANTHER" id="PTHR43133:SF39">
    <property type="entry name" value="SIMILAR TO RNA POLYMERASE SIGMA-E FACTOR"/>
    <property type="match status" value="1"/>
</dbReference>
<reference evidence="5" key="1">
    <citation type="submission" date="2020-04" db="EMBL/GenBank/DDBJ databases">
        <authorList>
            <person name="Zhang T."/>
        </authorList>
    </citation>
    <scope>NUCLEOTIDE SEQUENCE</scope>
    <source>
        <strain evidence="5">HKST-UBA02</strain>
    </source>
</reference>
<dbReference type="NCBIfam" id="TIGR02937">
    <property type="entry name" value="sigma70-ECF"/>
    <property type="match status" value="1"/>
</dbReference>
<sequence length="192" mass="21214">MTDPGREITRLLHDVEAGRSEASAELLPLIYGELKKLARSRMAKVPAGNTLQPTALVHEAYLRLVGESDPGWSSRGHFFGAASRAMWQILVEQARSKSTRKRGGYLGRVDFDQIELGLADASTGSSRDDILALDEALDELGRETRQGSVVMLRYVMGLTVEETATTLGVSVSTVEQDWRFAKVFLYKRLRGS</sequence>
<gene>
    <name evidence="5" type="ORF">KDA27_20920</name>
</gene>
<dbReference type="Proteomes" id="UP000739538">
    <property type="component" value="Unassembled WGS sequence"/>
</dbReference>
<dbReference type="GO" id="GO:0016987">
    <property type="term" value="F:sigma factor activity"/>
    <property type="evidence" value="ECO:0007669"/>
    <property type="project" value="UniProtKB-KW"/>
</dbReference>
<protein>
    <submittedName>
        <fullName evidence="5">Sigma-70 family RNA polymerase sigma factor</fullName>
    </submittedName>
</protein>
<dbReference type="InterPro" id="IPR053812">
    <property type="entry name" value="HTH_Sigma70_ECF-like"/>
</dbReference>
<evidence type="ECO:0000313" key="6">
    <source>
        <dbReference type="Proteomes" id="UP000739538"/>
    </source>
</evidence>
<dbReference type="PANTHER" id="PTHR43133">
    <property type="entry name" value="RNA POLYMERASE ECF-TYPE SIGMA FACTO"/>
    <property type="match status" value="1"/>
</dbReference>
<dbReference type="Pfam" id="PF07638">
    <property type="entry name" value="Sigma70_ECF"/>
    <property type="match status" value="1"/>
</dbReference>
<reference evidence="5" key="2">
    <citation type="journal article" date="2021" name="Microbiome">
        <title>Successional dynamics and alternative stable states in a saline activated sludge microbial community over 9 years.</title>
        <authorList>
            <person name="Wang Y."/>
            <person name="Ye J."/>
            <person name="Ju F."/>
            <person name="Liu L."/>
            <person name="Boyd J.A."/>
            <person name="Deng Y."/>
            <person name="Parks D.H."/>
            <person name="Jiang X."/>
            <person name="Yin X."/>
            <person name="Woodcroft B.J."/>
            <person name="Tyson G.W."/>
            <person name="Hugenholtz P."/>
            <person name="Polz M.F."/>
            <person name="Zhang T."/>
        </authorList>
    </citation>
    <scope>NUCLEOTIDE SEQUENCE</scope>
    <source>
        <strain evidence="5">HKST-UBA02</strain>
    </source>
</reference>